<dbReference type="GO" id="GO:0003723">
    <property type="term" value="F:RNA binding"/>
    <property type="evidence" value="ECO:0007669"/>
    <property type="project" value="TreeGrafter"/>
</dbReference>
<evidence type="ECO:0000313" key="5">
    <source>
        <dbReference type="Proteomes" id="UP000023152"/>
    </source>
</evidence>
<protein>
    <submittedName>
        <fullName evidence="4">Ribonuclease related family member</fullName>
    </submittedName>
</protein>
<feature type="compositionally biased region" description="Acidic residues" evidence="2">
    <location>
        <begin position="89"/>
        <end position="99"/>
    </location>
</feature>
<organism evidence="4 5">
    <name type="scientific">Reticulomyxa filosa</name>
    <dbReference type="NCBI Taxonomy" id="46433"/>
    <lineage>
        <taxon>Eukaryota</taxon>
        <taxon>Sar</taxon>
        <taxon>Rhizaria</taxon>
        <taxon>Retaria</taxon>
        <taxon>Foraminifera</taxon>
        <taxon>Monothalamids</taxon>
        <taxon>Reticulomyxidae</taxon>
        <taxon>Reticulomyxa</taxon>
    </lineage>
</organism>
<dbReference type="Gene3D" id="3.40.50.12390">
    <property type="match status" value="1"/>
</dbReference>
<dbReference type="Proteomes" id="UP000023152">
    <property type="component" value="Unassembled WGS sequence"/>
</dbReference>
<comment type="similarity">
    <text evidence="1">Belongs to the 5'-3' exonuclease family.</text>
</comment>
<dbReference type="GO" id="GO:0005634">
    <property type="term" value="C:nucleus"/>
    <property type="evidence" value="ECO:0007669"/>
    <property type="project" value="TreeGrafter"/>
</dbReference>
<evidence type="ECO:0000259" key="3">
    <source>
        <dbReference type="Pfam" id="PF03159"/>
    </source>
</evidence>
<dbReference type="PANTHER" id="PTHR12341:SF7">
    <property type="entry name" value="5'-3' EXORIBONUCLEASE 1"/>
    <property type="match status" value="1"/>
</dbReference>
<dbReference type="OrthoDB" id="1728941at2759"/>
<dbReference type="Pfam" id="PF03159">
    <property type="entry name" value="XRN_N"/>
    <property type="match status" value="1"/>
</dbReference>
<feature type="domain" description="Xrn1 N-terminal" evidence="3">
    <location>
        <begin position="5"/>
        <end position="40"/>
    </location>
</feature>
<reference evidence="4 5" key="1">
    <citation type="journal article" date="2013" name="Curr. Biol.">
        <title>The Genome of the Foraminiferan Reticulomyxa filosa.</title>
        <authorList>
            <person name="Glockner G."/>
            <person name="Hulsmann N."/>
            <person name="Schleicher M."/>
            <person name="Noegel A.A."/>
            <person name="Eichinger L."/>
            <person name="Gallinger C."/>
            <person name="Pawlowski J."/>
            <person name="Sierra R."/>
            <person name="Euteneuer U."/>
            <person name="Pillet L."/>
            <person name="Moustafa A."/>
            <person name="Platzer M."/>
            <person name="Groth M."/>
            <person name="Szafranski K."/>
            <person name="Schliwa M."/>
        </authorList>
    </citation>
    <scope>NUCLEOTIDE SEQUENCE [LARGE SCALE GENOMIC DNA]</scope>
</reference>
<gene>
    <name evidence="4" type="ORF">RFI_36684</name>
</gene>
<accession>X6LH99</accession>
<dbReference type="PANTHER" id="PTHR12341">
    <property type="entry name" value="5'-&gt;3' EXORIBONUCLEASE"/>
    <property type="match status" value="1"/>
</dbReference>
<sequence>MQSGDVYDSNTRHCLYGLDADLIMLSLVSHEYHFALLREEVIFAVREQERHAKAVEKQLVRKDEFQLLHISVLRNYLEMDLSQALMQSENEDNDDDNDSDNNGKDSDNGGNAKEERTNSNGNDKDNENKNENENGDESTKKQKQKQKQKQKRKKTKKQIHVDIESIVDDF</sequence>
<dbReference type="EMBL" id="ASPP01040099">
    <property type="protein sequence ID" value="ETO00756.1"/>
    <property type="molecule type" value="Genomic_DNA"/>
</dbReference>
<feature type="region of interest" description="Disordered" evidence="2">
    <location>
        <begin position="84"/>
        <end position="170"/>
    </location>
</feature>
<dbReference type="AlphaFoldDB" id="X6LH99"/>
<dbReference type="InterPro" id="IPR027073">
    <property type="entry name" value="5_3_exoribonuclease"/>
</dbReference>
<dbReference type="GO" id="GO:0000956">
    <property type="term" value="P:nuclear-transcribed mRNA catabolic process"/>
    <property type="evidence" value="ECO:0007669"/>
    <property type="project" value="TreeGrafter"/>
</dbReference>
<dbReference type="GO" id="GO:0004534">
    <property type="term" value="F:5'-3' RNA exonuclease activity"/>
    <property type="evidence" value="ECO:0007669"/>
    <property type="project" value="TreeGrafter"/>
</dbReference>
<keyword evidence="5" id="KW-1185">Reference proteome</keyword>
<feature type="compositionally biased region" description="Basic and acidic residues" evidence="2">
    <location>
        <begin position="101"/>
        <end position="140"/>
    </location>
</feature>
<feature type="compositionally biased region" description="Basic residues" evidence="2">
    <location>
        <begin position="141"/>
        <end position="158"/>
    </location>
</feature>
<name>X6LH99_RETFI</name>
<proteinExistence type="inferred from homology"/>
<evidence type="ECO:0000313" key="4">
    <source>
        <dbReference type="EMBL" id="ETO00756.1"/>
    </source>
</evidence>
<feature type="non-terminal residue" evidence="4">
    <location>
        <position position="170"/>
    </location>
</feature>
<comment type="caution">
    <text evidence="4">The sequence shown here is derived from an EMBL/GenBank/DDBJ whole genome shotgun (WGS) entry which is preliminary data.</text>
</comment>
<dbReference type="InterPro" id="IPR004859">
    <property type="entry name" value="Xrn1_N"/>
</dbReference>
<evidence type="ECO:0000256" key="1">
    <source>
        <dbReference type="ARBA" id="ARBA00038299"/>
    </source>
</evidence>
<evidence type="ECO:0000256" key="2">
    <source>
        <dbReference type="SAM" id="MobiDB-lite"/>
    </source>
</evidence>